<evidence type="ECO:0000256" key="2">
    <source>
        <dbReference type="SAM" id="SignalP"/>
    </source>
</evidence>
<gene>
    <name evidence="6" type="ORF">A0K99_02965</name>
    <name evidence="4" type="ORF">BFD99_05345</name>
    <name evidence="3" type="ORF">E8P16_06500</name>
    <name evidence="5" type="ORF">QQI97_000010</name>
</gene>
<keyword evidence="2" id="KW-0732">Signal</keyword>
<dbReference type="RefSeq" id="WP_002800811.1">
    <property type="nucleotide sequence ID" value="NZ_CAJGYF010000012.1"/>
</dbReference>
<dbReference type="EMBL" id="ABMIIH010000001">
    <property type="protein sequence ID" value="ELD5185906.1"/>
    <property type="molecule type" value="Genomic_DNA"/>
</dbReference>
<accession>A0A1J6QM09</accession>
<protein>
    <submittedName>
        <fullName evidence="5">SH3 domain-containing protein</fullName>
    </submittedName>
</protein>
<evidence type="ECO:0000313" key="8">
    <source>
        <dbReference type="Proteomes" id="UP000349590"/>
    </source>
</evidence>
<feature type="chain" id="PRO_5044375498" evidence="2">
    <location>
        <begin position="27"/>
        <end position="167"/>
    </location>
</feature>
<comment type="caution">
    <text evidence="5">The sequence shown here is derived from an EMBL/GenBank/DDBJ whole genome shotgun (WGS) entry which is preliminary data.</text>
</comment>
<evidence type="ECO:0000313" key="10">
    <source>
        <dbReference type="Proteomes" id="UP001183411"/>
    </source>
</evidence>
<proteinExistence type="predicted"/>
<reference evidence="6 9" key="1">
    <citation type="submission" date="2016-09" db="EMBL/GenBank/DDBJ databases">
        <title>Campylobacter genomics.</title>
        <authorList>
            <person name="Weis A.M."/>
            <person name="Weimer B.C."/>
            <person name="Gilpin B."/>
            <person name="Huang B.C."/>
            <person name="Kong N."/>
        </authorList>
    </citation>
    <scope>NUCLEOTIDE SEQUENCE [LARGE SCALE GENOMIC DNA]</scope>
    <source>
        <strain evidence="6 9">BCW_4735</strain>
    </source>
</reference>
<dbReference type="Proteomes" id="UP000865592">
    <property type="component" value="Unassembled WGS sequence"/>
</dbReference>
<evidence type="ECO:0000256" key="1">
    <source>
        <dbReference type="SAM" id="Coils"/>
    </source>
</evidence>
<dbReference type="EMBL" id="MKBD01000005">
    <property type="protein sequence ID" value="OEY03400.1"/>
    <property type="molecule type" value="Genomic_DNA"/>
</dbReference>
<sequence>MYIKASLQKISLVSLALAFSLTNLSAKEAQTSEYDNNLLLKKAVLKLYRENQELEKRVAVLEEKLGIPKPEQNASVVNPKPLDQNAFVFLSRVKDEFKKGRKIVLGQAIKDAKYYSKPSISSRVVGNVAKGKRIIIKGVTEQNGNAWYKIEDWMYIDASAVSFRSKK</sequence>
<name>A0A1J6QM09_CAMJU</name>
<keyword evidence="1" id="KW-0175">Coiled coil</keyword>
<feature type="signal peptide" evidence="2">
    <location>
        <begin position="1"/>
        <end position="26"/>
    </location>
</feature>
<dbReference type="EMBL" id="AACNRY010000009">
    <property type="protein sequence ID" value="EAL3735396.1"/>
    <property type="molecule type" value="Genomic_DNA"/>
</dbReference>
<dbReference type="AlphaFoldDB" id="A0A1J6QM09"/>
<dbReference type="Gene3D" id="2.30.30.40">
    <property type="entry name" value="SH3 Domains"/>
    <property type="match status" value="1"/>
</dbReference>
<evidence type="ECO:0000313" key="9">
    <source>
        <dbReference type="Proteomes" id="UP000865592"/>
    </source>
</evidence>
<dbReference type="Proteomes" id="UP000335162">
    <property type="component" value="Unassembled WGS sequence"/>
</dbReference>
<feature type="coiled-coil region" evidence="1">
    <location>
        <begin position="37"/>
        <end position="64"/>
    </location>
</feature>
<evidence type="ECO:0000313" key="7">
    <source>
        <dbReference type="Proteomes" id="UP000335162"/>
    </source>
</evidence>
<dbReference type="EMBL" id="AACCII010000007">
    <property type="protein sequence ID" value="EAJ9719092.1"/>
    <property type="molecule type" value="Genomic_DNA"/>
</dbReference>
<evidence type="ECO:0000313" key="6">
    <source>
        <dbReference type="EMBL" id="OEY03400.1"/>
    </source>
</evidence>
<evidence type="ECO:0000313" key="3">
    <source>
        <dbReference type="EMBL" id="EAJ9719092.1"/>
    </source>
</evidence>
<reference evidence="4 7" key="2">
    <citation type="submission" date="2018-05" db="EMBL/GenBank/DDBJ databases">
        <authorList>
            <consortium name="NARMS: The National Antimicrobial Resistance Monitoring System"/>
        </authorList>
    </citation>
    <scope>NUCLEOTIDE SEQUENCE [LARGE SCALE GENOMIC DNA]</scope>
    <source>
        <strain evidence="4 7">FSIS1607212</strain>
    </source>
</reference>
<evidence type="ECO:0000313" key="5">
    <source>
        <dbReference type="EMBL" id="ELD5185906.1"/>
    </source>
</evidence>
<evidence type="ECO:0000313" key="4">
    <source>
        <dbReference type="EMBL" id="EAL3735396.1"/>
    </source>
</evidence>
<reference evidence="3 8" key="3">
    <citation type="submission" date="2019-04" db="EMBL/GenBank/DDBJ databases">
        <authorList>
            <consortium name="PulseNet: The National Subtyping Network for Foodborne Disease Surveillance"/>
            <person name="Tarr C.L."/>
            <person name="Trees E."/>
            <person name="Katz L.S."/>
            <person name="Carleton-Romer H.A."/>
            <person name="Stroika S."/>
            <person name="Kucerova Z."/>
            <person name="Roache K.F."/>
            <person name="Sabol A.L."/>
            <person name="Besser J."/>
            <person name="Gerner-Smidt P."/>
        </authorList>
    </citation>
    <scope>NUCLEOTIDE SEQUENCE [LARGE SCALE GENOMIC DNA]</scope>
    <source>
        <strain evidence="3 8">PNUSAC009041</strain>
    </source>
</reference>
<dbReference type="Proteomes" id="UP000349590">
    <property type="component" value="Unassembled WGS sequence"/>
</dbReference>
<dbReference type="Proteomes" id="UP001183411">
    <property type="component" value="Unassembled WGS sequence"/>
</dbReference>
<organism evidence="5 10">
    <name type="scientific">Campylobacter jejuni</name>
    <dbReference type="NCBI Taxonomy" id="197"/>
    <lineage>
        <taxon>Bacteria</taxon>
        <taxon>Pseudomonadati</taxon>
        <taxon>Campylobacterota</taxon>
        <taxon>Epsilonproteobacteria</taxon>
        <taxon>Campylobacterales</taxon>
        <taxon>Campylobacteraceae</taxon>
        <taxon>Campylobacter</taxon>
    </lineage>
</organism>
<reference evidence="5" key="4">
    <citation type="submission" date="2023-06" db="EMBL/GenBank/DDBJ databases">
        <authorList>
            <consortium name="PulseNet: The National Subtyping Network for Foodborne Disease Surveillance"/>
        </authorList>
    </citation>
    <scope>NUCLEOTIDE SEQUENCE</scope>
    <source>
        <strain evidence="5">PNUSAC035917</strain>
    </source>
</reference>